<comment type="similarity">
    <text evidence="1">Belongs to the universal stress protein A family.</text>
</comment>
<dbReference type="Pfam" id="PF00582">
    <property type="entry name" value="Usp"/>
    <property type="match status" value="1"/>
</dbReference>
<dbReference type="AlphaFoldDB" id="A0A3N0BSN7"/>
<dbReference type="PANTHER" id="PTHR46268">
    <property type="entry name" value="STRESS RESPONSE PROTEIN NHAX"/>
    <property type="match status" value="1"/>
</dbReference>
<organism evidence="3 4">
    <name type="scientific">Arthrobacter oryzae</name>
    <dbReference type="NCBI Taxonomy" id="409290"/>
    <lineage>
        <taxon>Bacteria</taxon>
        <taxon>Bacillati</taxon>
        <taxon>Actinomycetota</taxon>
        <taxon>Actinomycetes</taxon>
        <taxon>Micrococcales</taxon>
        <taxon>Micrococcaceae</taxon>
        <taxon>Arthrobacter</taxon>
    </lineage>
</organism>
<dbReference type="PRINTS" id="PR01438">
    <property type="entry name" value="UNVRSLSTRESS"/>
</dbReference>
<dbReference type="InterPro" id="IPR014729">
    <property type="entry name" value="Rossmann-like_a/b/a_fold"/>
</dbReference>
<dbReference type="OrthoDB" id="6174426at2"/>
<keyword evidence="4" id="KW-1185">Reference proteome</keyword>
<dbReference type="InterPro" id="IPR006016">
    <property type="entry name" value="UspA"/>
</dbReference>
<sequence>MTSHSLFGIVVGFDGSEHSQAALNLAMEEARLRGGRLHLVTVWSRPALTWYPTMLGSAEGQIFAADSPERVAETVQAEALMIARREGADATGEVVHSDSPASAILDAARDADLVVVGSRGHGGFAGLHLGSVSHQVISHAPCPVLVARTRGS</sequence>
<dbReference type="Gene3D" id="3.40.50.620">
    <property type="entry name" value="HUPs"/>
    <property type="match status" value="1"/>
</dbReference>
<evidence type="ECO:0000313" key="3">
    <source>
        <dbReference type="EMBL" id="RNL52058.1"/>
    </source>
</evidence>
<evidence type="ECO:0000313" key="4">
    <source>
        <dbReference type="Proteomes" id="UP000273807"/>
    </source>
</evidence>
<dbReference type="CDD" id="cd23659">
    <property type="entry name" value="USP_At3g01520-like"/>
    <property type="match status" value="1"/>
</dbReference>
<comment type="caution">
    <text evidence="3">The sequence shown here is derived from an EMBL/GenBank/DDBJ whole genome shotgun (WGS) entry which is preliminary data.</text>
</comment>
<dbReference type="EMBL" id="RBED01000114">
    <property type="protein sequence ID" value="RNL52058.1"/>
    <property type="molecule type" value="Genomic_DNA"/>
</dbReference>
<name>A0A3N0BSN7_9MICC</name>
<protein>
    <submittedName>
        <fullName evidence="3">Universal stress protein</fullName>
    </submittedName>
</protein>
<evidence type="ECO:0000256" key="1">
    <source>
        <dbReference type="ARBA" id="ARBA00008791"/>
    </source>
</evidence>
<dbReference type="SUPFAM" id="SSF52402">
    <property type="entry name" value="Adenine nucleotide alpha hydrolases-like"/>
    <property type="match status" value="1"/>
</dbReference>
<dbReference type="InterPro" id="IPR006015">
    <property type="entry name" value="Universal_stress_UspA"/>
</dbReference>
<accession>A0A3N0BSN7</accession>
<reference evidence="3 4" key="1">
    <citation type="submission" date="2018-10" db="EMBL/GenBank/DDBJ databases">
        <title>Genome sequencing of Arthrobacter oryzae TNB02.</title>
        <authorList>
            <person name="Cho Y.-J."/>
            <person name="Cho A."/>
            <person name="Kim O.-S."/>
        </authorList>
    </citation>
    <scope>NUCLEOTIDE SEQUENCE [LARGE SCALE GENOMIC DNA]</scope>
    <source>
        <strain evidence="3 4">TNB02</strain>
    </source>
</reference>
<dbReference type="RefSeq" id="WP_123256054.1">
    <property type="nucleotide sequence ID" value="NZ_RBED01000114.1"/>
</dbReference>
<dbReference type="Proteomes" id="UP000273807">
    <property type="component" value="Unassembled WGS sequence"/>
</dbReference>
<proteinExistence type="inferred from homology"/>
<evidence type="ECO:0000259" key="2">
    <source>
        <dbReference type="Pfam" id="PF00582"/>
    </source>
</evidence>
<dbReference type="PANTHER" id="PTHR46268:SF6">
    <property type="entry name" value="UNIVERSAL STRESS PROTEIN UP12"/>
    <property type="match status" value="1"/>
</dbReference>
<feature type="domain" description="UspA" evidence="2">
    <location>
        <begin position="9"/>
        <end position="148"/>
    </location>
</feature>
<gene>
    <name evidence="3" type="ORF">D7003_14115</name>
</gene>